<evidence type="ECO:0000256" key="1">
    <source>
        <dbReference type="SAM" id="Coils"/>
    </source>
</evidence>
<keyword evidence="1" id="KW-0175">Coiled coil</keyword>
<comment type="caution">
    <text evidence="2">The sequence shown here is derived from an EMBL/GenBank/DDBJ whole genome shotgun (WGS) entry which is preliminary data.</text>
</comment>
<keyword evidence="3" id="KW-1185">Reference proteome</keyword>
<dbReference type="AlphaFoldDB" id="A0A5R8WQQ0"/>
<reference evidence="2 3" key="1">
    <citation type="submission" date="2019-05" db="EMBL/GenBank/DDBJ databases">
        <title>Hymenobacter edaphi sp. nov., isolated from abandoned arsenic-contaminated farmland soil.</title>
        <authorList>
            <person name="Nie L."/>
        </authorList>
    </citation>
    <scope>NUCLEOTIDE SEQUENCE [LARGE SCALE GENOMIC DNA]</scope>
    <source>
        <strain evidence="2 3">1-3-3-8</strain>
    </source>
</reference>
<dbReference type="EMBL" id="VAJM01000004">
    <property type="protein sequence ID" value="TLM93077.1"/>
    <property type="molecule type" value="Genomic_DNA"/>
</dbReference>
<organism evidence="2 3">
    <name type="scientific">Hymenobacter jeollabukensis</name>
    <dbReference type="NCBI Taxonomy" id="2025313"/>
    <lineage>
        <taxon>Bacteria</taxon>
        <taxon>Pseudomonadati</taxon>
        <taxon>Bacteroidota</taxon>
        <taxon>Cytophagia</taxon>
        <taxon>Cytophagales</taxon>
        <taxon>Hymenobacteraceae</taxon>
        <taxon>Hymenobacter</taxon>
    </lineage>
</organism>
<dbReference type="OrthoDB" id="875352at2"/>
<protein>
    <submittedName>
        <fullName evidence="2">Uncharacterized protein</fullName>
    </submittedName>
</protein>
<dbReference type="Proteomes" id="UP000305517">
    <property type="component" value="Unassembled WGS sequence"/>
</dbReference>
<proteinExistence type="predicted"/>
<gene>
    <name evidence="2" type="ORF">FDY95_10605</name>
</gene>
<dbReference type="RefSeq" id="WP_138077574.1">
    <property type="nucleotide sequence ID" value="NZ_VAJM01000004.1"/>
</dbReference>
<feature type="coiled-coil region" evidence="1">
    <location>
        <begin position="133"/>
        <end position="162"/>
    </location>
</feature>
<evidence type="ECO:0000313" key="3">
    <source>
        <dbReference type="Proteomes" id="UP000305517"/>
    </source>
</evidence>
<name>A0A5R8WQQ0_9BACT</name>
<accession>A0A5R8WQQ0</accession>
<evidence type="ECO:0000313" key="2">
    <source>
        <dbReference type="EMBL" id="TLM93077.1"/>
    </source>
</evidence>
<sequence>MPDRVVPLFNCRAEEVAPLARLLRAHYQEDAADFVELLPEEYGKHFLTDYDARLQAAEAADSQRSAAGRSQQLGQQVLATMEQLPLRLNRLEARLRRAEGLTVPLKAFGLKPVRDAREANDPERLELALKTLLQNLDANAAALQAKGHKAEETEQLRALRQELAAGSTAQDVAQTRQQGVTQEATQVLNELFRLMQELMADGKSLYRGVDKAKVKNYTLTQLLKRVRREA</sequence>